<protein>
    <submittedName>
        <fullName evidence="2">Uncharacterized protein</fullName>
    </submittedName>
</protein>
<dbReference type="EMBL" id="JAIWYP010000010">
    <property type="protein sequence ID" value="KAH3752710.1"/>
    <property type="molecule type" value="Genomic_DNA"/>
</dbReference>
<dbReference type="AlphaFoldDB" id="A0A9D4I8Y5"/>
<sequence length="107" mass="12223">MLVGGDFNIDMYSIEHLVLPPFRLCVYEASMRRTVKGIVDFYIVSEEMTLEDILWVNLERETTVFRPNGILDHDPVLATLKPSLQAERSAALGSRKFPSPIKRSTRL</sequence>
<dbReference type="Proteomes" id="UP000828390">
    <property type="component" value="Unassembled WGS sequence"/>
</dbReference>
<keyword evidence="3" id="KW-1185">Reference proteome</keyword>
<gene>
    <name evidence="2" type="ORF">DPMN_187336</name>
</gene>
<evidence type="ECO:0000256" key="1">
    <source>
        <dbReference type="SAM" id="MobiDB-lite"/>
    </source>
</evidence>
<proteinExistence type="predicted"/>
<evidence type="ECO:0000313" key="3">
    <source>
        <dbReference type="Proteomes" id="UP000828390"/>
    </source>
</evidence>
<accession>A0A9D4I8Y5</accession>
<organism evidence="2 3">
    <name type="scientific">Dreissena polymorpha</name>
    <name type="common">Zebra mussel</name>
    <name type="synonym">Mytilus polymorpha</name>
    <dbReference type="NCBI Taxonomy" id="45954"/>
    <lineage>
        <taxon>Eukaryota</taxon>
        <taxon>Metazoa</taxon>
        <taxon>Spiralia</taxon>
        <taxon>Lophotrochozoa</taxon>
        <taxon>Mollusca</taxon>
        <taxon>Bivalvia</taxon>
        <taxon>Autobranchia</taxon>
        <taxon>Heteroconchia</taxon>
        <taxon>Euheterodonta</taxon>
        <taxon>Imparidentia</taxon>
        <taxon>Neoheterodontei</taxon>
        <taxon>Myida</taxon>
        <taxon>Dreissenoidea</taxon>
        <taxon>Dreissenidae</taxon>
        <taxon>Dreissena</taxon>
    </lineage>
</organism>
<reference evidence="2" key="1">
    <citation type="journal article" date="2019" name="bioRxiv">
        <title>The Genome of the Zebra Mussel, Dreissena polymorpha: A Resource for Invasive Species Research.</title>
        <authorList>
            <person name="McCartney M.A."/>
            <person name="Auch B."/>
            <person name="Kono T."/>
            <person name="Mallez S."/>
            <person name="Zhang Y."/>
            <person name="Obille A."/>
            <person name="Becker A."/>
            <person name="Abrahante J.E."/>
            <person name="Garbe J."/>
            <person name="Badalamenti J.P."/>
            <person name="Herman A."/>
            <person name="Mangelson H."/>
            <person name="Liachko I."/>
            <person name="Sullivan S."/>
            <person name="Sone E.D."/>
            <person name="Koren S."/>
            <person name="Silverstein K.A.T."/>
            <person name="Beckman K.B."/>
            <person name="Gohl D.M."/>
        </authorList>
    </citation>
    <scope>NUCLEOTIDE SEQUENCE</scope>
    <source>
        <strain evidence="2">Duluth1</strain>
        <tissue evidence="2">Whole animal</tissue>
    </source>
</reference>
<evidence type="ECO:0000313" key="2">
    <source>
        <dbReference type="EMBL" id="KAH3752710.1"/>
    </source>
</evidence>
<reference evidence="2" key="2">
    <citation type="submission" date="2020-11" db="EMBL/GenBank/DDBJ databases">
        <authorList>
            <person name="McCartney M.A."/>
            <person name="Auch B."/>
            <person name="Kono T."/>
            <person name="Mallez S."/>
            <person name="Becker A."/>
            <person name="Gohl D.M."/>
            <person name="Silverstein K.A.T."/>
            <person name="Koren S."/>
            <person name="Bechman K.B."/>
            <person name="Herman A."/>
            <person name="Abrahante J.E."/>
            <person name="Garbe J."/>
        </authorList>
    </citation>
    <scope>NUCLEOTIDE SEQUENCE</scope>
    <source>
        <strain evidence="2">Duluth1</strain>
        <tissue evidence="2">Whole animal</tissue>
    </source>
</reference>
<feature type="region of interest" description="Disordered" evidence="1">
    <location>
        <begin position="88"/>
        <end position="107"/>
    </location>
</feature>
<name>A0A9D4I8Y5_DREPO</name>
<comment type="caution">
    <text evidence="2">The sequence shown here is derived from an EMBL/GenBank/DDBJ whole genome shotgun (WGS) entry which is preliminary data.</text>
</comment>